<evidence type="ECO:0000256" key="12">
    <source>
        <dbReference type="ARBA" id="ARBA00023180"/>
    </source>
</evidence>
<dbReference type="PANTHER" id="PTHR31707">
    <property type="entry name" value="PECTINESTERASE"/>
    <property type="match status" value="1"/>
</dbReference>
<evidence type="ECO:0000256" key="13">
    <source>
        <dbReference type="ARBA" id="ARBA00023316"/>
    </source>
</evidence>
<dbReference type="PROSITE" id="PS00503">
    <property type="entry name" value="PECTINESTERASE_2"/>
    <property type="match status" value="1"/>
</dbReference>
<dbReference type="GO" id="GO:0004857">
    <property type="term" value="F:enzyme inhibitor activity"/>
    <property type="evidence" value="ECO:0007669"/>
    <property type="project" value="InterPro"/>
</dbReference>
<dbReference type="EC" id="3.1.1.11" evidence="6 17"/>
<comment type="subcellular location">
    <subcellularLocation>
        <location evidence="1">Cell envelope</location>
    </subcellularLocation>
    <subcellularLocation>
        <location evidence="2">Secreted</location>
    </subcellularLocation>
</comment>
<dbReference type="CDD" id="cd15798">
    <property type="entry name" value="PMEI-like_3"/>
    <property type="match status" value="1"/>
</dbReference>
<accession>A0A9Q1KJU7</accession>
<dbReference type="SUPFAM" id="SSF101148">
    <property type="entry name" value="Plant invertase/pectin methylesterase inhibitor"/>
    <property type="match status" value="1"/>
</dbReference>
<keyword evidence="10 17" id="KW-0063">Aspartyl esterase</keyword>
<dbReference type="OrthoDB" id="2019149at2759"/>
<keyword evidence="9 17" id="KW-0378">Hydrolase</keyword>
<keyword evidence="11" id="KW-1015">Disulfide bond</keyword>
<dbReference type="NCBIfam" id="TIGR01614">
    <property type="entry name" value="PME_inhib"/>
    <property type="match status" value="1"/>
</dbReference>
<feature type="domain" description="Pectinesterase inhibitor" evidence="18">
    <location>
        <begin position="70"/>
        <end position="227"/>
    </location>
</feature>
<dbReference type="FunFam" id="2.160.20.10:FF:000001">
    <property type="entry name" value="Pectinesterase"/>
    <property type="match status" value="1"/>
</dbReference>
<dbReference type="FunFam" id="1.20.140.40:FF:000004">
    <property type="entry name" value="Pectinesterase"/>
    <property type="match status" value="1"/>
</dbReference>
<dbReference type="InterPro" id="IPR012334">
    <property type="entry name" value="Pectin_lyas_fold"/>
</dbReference>
<dbReference type="Gene3D" id="1.20.140.40">
    <property type="entry name" value="Invertase/pectin methylesterase inhibitor family protein"/>
    <property type="match status" value="1"/>
</dbReference>
<evidence type="ECO:0000313" key="19">
    <source>
        <dbReference type="EMBL" id="KAJ8444017.1"/>
    </source>
</evidence>
<evidence type="ECO:0000256" key="8">
    <source>
        <dbReference type="ARBA" id="ARBA00022729"/>
    </source>
</evidence>
<dbReference type="Proteomes" id="UP001153076">
    <property type="component" value="Unassembled WGS sequence"/>
</dbReference>
<keyword evidence="13" id="KW-0961">Cell wall biogenesis/degradation</keyword>
<evidence type="ECO:0000256" key="7">
    <source>
        <dbReference type="ARBA" id="ARBA00022525"/>
    </source>
</evidence>
<dbReference type="InterPro" id="IPR000070">
    <property type="entry name" value="Pectinesterase_cat"/>
</dbReference>
<dbReference type="EMBL" id="JAKOGI010000109">
    <property type="protein sequence ID" value="KAJ8444017.1"/>
    <property type="molecule type" value="Genomic_DNA"/>
</dbReference>
<dbReference type="InterPro" id="IPR035513">
    <property type="entry name" value="Invertase/methylesterase_inhib"/>
</dbReference>
<evidence type="ECO:0000256" key="15">
    <source>
        <dbReference type="ARBA" id="ARBA00057335"/>
    </source>
</evidence>
<dbReference type="GO" id="GO:0042545">
    <property type="term" value="P:cell wall modification"/>
    <property type="evidence" value="ECO:0007669"/>
    <property type="project" value="UniProtKB-UniRule"/>
</dbReference>
<dbReference type="GO" id="GO:0045490">
    <property type="term" value="P:pectin catabolic process"/>
    <property type="evidence" value="ECO:0007669"/>
    <property type="project" value="UniProtKB-UniRule"/>
</dbReference>
<evidence type="ECO:0000259" key="18">
    <source>
        <dbReference type="SMART" id="SM00856"/>
    </source>
</evidence>
<sequence>MPTRFLSPIYTHDPISAFIEVLALVLLLRTPIKLNMAFPCSNTRPLFLALLSLIFLSTLAHSASPPTNTTTPVPATTVCRGTQDPGYCSAVLQTDNRTATVYEYGRFCFKKSISQATKLLNLVSKYLSQAHKLGLTPSAVGALQDCSLLAQLNIDFFTTTFATVNSAAKSLPVMTAEDVQTLLSGVLTNSQTCLDGLKSTESTWSVRKGLVSPWTNDTKLYSVALSLFTKAWAPKKLKTNAKSTHHRSAFGDGRVPGFNLSDRARAVLESTGRRLLQSTGGDAEGVMISDLVTVSQDGSGNFTLINDAVAAAPNNTNGSDGYFLIYVTAGVYEEYVRIDKKKKYVMMIGDGINQTIITGNRNVVDNYTTFNSATLAVVGTGFVGINITIRNTAGAVKHQAVALRNGADLSTFYSCSFEGYQDTLYVHSLRQFYRECDIYGTVDFIFGNAAVVFQNCNLYPRLPMANQFNAITAQGRTDPNQNTGISIENCTIRAADDLANSNTNIQTFLGRPWKQYSRTVYMQSFMSDVVDPAGWRDWNGTFALDTLYYGEYNNTGPGSDTTKRVTWPGYHIMNVTEATNYTTSNFIFGDEWLPQTGVAYFTGLL</sequence>
<evidence type="ECO:0000256" key="5">
    <source>
        <dbReference type="ARBA" id="ARBA00007786"/>
    </source>
</evidence>
<dbReference type="GO" id="GO:0030599">
    <property type="term" value="F:pectinesterase activity"/>
    <property type="evidence" value="ECO:0007669"/>
    <property type="project" value="UniProtKB-UniRule"/>
</dbReference>
<dbReference type="Pfam" id="PF04043">
    <property type="entry name" value="PMEI"/>
    <property type="match status" value="1"/>
</dbReference>
<dbReference type="InterPro" id="IPR011050">
    <property type="entry name" value="Pectin_lyase_fold/virulence"/>
</dbReference>
<evidence type="ECO:0000256" key="11">
    <source>
        <dbReference type="ARBA" id="ARBA00023157"/>
    </source>
</evidence>
<gene>
    <name evidence="19" type="ORF">Cgig2_020863</name>
</gene>
<dbReference type="InterPro" id="IPR006501">
    <property type="entry name" value="Pectinesterase_inhib_dom"/>
</dbReference>
<keyword evidence="8" id="KW-0732">Signal</keyword>
<evidence type="ECO:0000256" key="17">
    <source>
        <dbReference type="RuleBase" id="RU000589"/>
    </source>
</evidence>
<comment type="catalytic activity">
    <reaction evidence="14 17">
        <text>[(1-&gt;4)-alpha-D-galacturonosyl methyl ester](n) + n H2O = [(1-&gt;4)-alpha-D-galacturonosyl](n) + n methanol + n H(+)</text>
        <dbReference type="Rhea" id="RHEA:22380"/>
        <dbReference type="Rhea" id="RHEA-COMP:14570"/>
        <dbReference type="Rhea" id="RHEA-COMP:14573"/>
        <dbReference type="ChEBI" id="CHEBI:15377"/>
        <dbReference type="ChEBI" id="CHEBI:15378"/>
        <dbReference type="ChEBI" id="CHEBI:17790"/>
        <dbReference type="ChEBI" id="CHEBI:140522"/>
        <dbReference type="ChEBI" id="CHEBI:140523"/>
        <dbReference type="EC" id="3.1.1.11"/>
    </reaction>
</comment>
<comment type="similarity">
    <text evidence="5">In the C-terminal section; belongs to the pectinesterase family.</text>
</comment>
<protein>
    <recommendedName>
        <fullName evidence="6 17">Pectinesterase</fullName>
        <ecNumber evidence="6 17">3.1.1.11</ecNumber>
    </recommendedName>
</protein>
<comment type="pathway">
    <text evidence="3 17">Glycan metabolism; pectin degradation; 2-dehydro-3-deoxy-D-gluconate from pectin: step 1/5.</text>
</comment>
<feature type="active site" evidence="16">
    <location>
        <position position="443"/>
    </location>
</feature>
<dbReference type="GO" id="GO:0005576">
    <property type="term" value="C:extracellular region"/>
    <property type="evidence" value="ECO:0007669"/>
    <property type="project" value="UniProtKB-SubCell"/>
</dbReference>
<evidence type="ECO:0000256" key="2">
    <source>
        <dbReference type="ARBA" id="ARBA00004613"/>
    </source>
</evidence>
<evidence type="ECO:0000256" key="16">
    <source>
        <dbReference type="PROSITE-ProRule" id="PRU10040"/>
    </source>
</evidence>
<dbReference type="AlphaFoldDB" id="A0A9Q1KJU7"/>
<evidence type="ECO:0000256" key="4">
    <source>
        <dbReference type="ARBA" id="ARBA00006027"/>
    </source>
</evidence>
<keyword evidence="12" id="KW-0325">Glycoprotein</keyword>
<evidence type="ECO:0000256" key="1">
    <source>
        <dbReference type="ARBA" id="ARBA00004196"/>
    </source>
</evidence>
<keyword evidence="20" id="KW-1185">Reference proteome</keyword>
<comment type="caution">
    <text evidence="19">The sequence shown here is derived from an EMBL/GenBank/DDBJ whole genome shotgun (WGS) entry which is preliminary data.</text>
</comment>
<keyword evidence="7" id="KW-0964">Secreted</keyword>
<evidence type="ECO:0000256" key="9">
    <source>
        <dbReference type="ARBA" id="ARBA00022801"/>
    </source>
</evidence>
<dbReference type="InterPro" id="IPR033131">
    <property type="entry name" value="Pectinesterase_Asp_AS"/>
</dbReference>
<proteinExistence type="inferred from homology"/>
<organism evidence="19 20">
    <name type="scientific">Carnegiea gigantea</name>
    <dbReference type="NCBI Taxonomy" id="171969"/>
    <lineage>
        <taxon>Eukaryota</taxon>
        <taxon>Viridiplantae</taxon>
        <taxon>Streptophyta</taxon>
        <taxon>Embryophyta</taxon>
        <taxon>Tracheophyta</taxon>
        <taxon>Spermatophyta</taxon>
        <taxon>Magnoliopsida</taxon>
        <taxon>eudicotyledons</taxon>
        <taxon>Gunneridae</taxon>
        <taxon>Pentapetalae</taxon>
        <taxon>Caryophyllales</taxon>
        <taxon>Cactineae</taxon>
        <taxon>Cactaceae</taxon>
        <taxon>Cactoideae</taxon>
        <taxon>Echinocereeae</taxon>
        <taxon>Carnegiea</taxon>
    </lineage>
</organism>
<evidence type="ECO:0000256" key="3">
    <source>
        <dbReference type="ARBA" id="ARBA00005184"/>
    </source>
</evidence>
<dbReference type="SUPFAM" id="SSF51126">
    <property type="entry name" value="Pectin lyase-like"/>
    <property type="match status" value="1"/>
</dbReference>
<dbReference type="SMART" id="SM00856">
    <property type="entry name" value="PMEI"/>
    <property type="match status" value="1"/>
</dbReference>
<name>A0A9Q1KJU7_9CARY</name>
<evidence type="ECO:0000313" key="20">
    <source>
        <dbReference type="Proteomes" id="UP001153076"/>
    </source>
</evidence>
<evidence type="ECO:0000256" key="10">
    <source>
        <dbReference type="ARBA" id="ARBA00023085"/>
    </source>
</evidence>
<dbReference type="Gene3D" id="2.160.20.10">
    <property type="entry name" value="Single-stranded right-handed beta-helix, Pectin lyase-like"/>
    <property type="match status" value="1"/>
</dbReference>
<reference evidence="19" key="1">
    <citation type="submission" date="2022-04" db="EMBL/GenBank/DDBJ databases">
        <title>Carnegiea gigantea Genome sequencing and assembly v2.</title>
        <authorList>
            <person name="Copetti D."/>
            <person name="Sanderson M.J."/>
            <person name="Burquez A."/>
            <person name="Wojciechowski M.F."/>
        </authorList>
    </citation>
    <scope>NUCLEOTIDE SEQUENCE</scope>
    <source>
        <strain evidence="19">SGP5-SGP5p</strain>
        <tissue evidence="19">Aerial part</tissue>
    </source>
</reference>
<evidence type="ECO:0000256" key="6">
    <source>
        <dbReference type="ARBA" id="ARBA00013229"/>
    </source>
</evidence>
<comment type="similarity">
    <text evidence="4">In the N-terminal section; belongs to the PMEI family.</text>
</comment>
<dbReference type="Pfam" id="PF01095">
    <property type="entry name" value="Pectinesterase"/>
    <property type="match status" value="1"/>
</dbReference>
<evidence type="ECO:0000256" key="14">
    <source>
        <dbReference type="ARBA" id="ARBA00047928"/>
    </source>
</evidence>
<comment type="function">
    <text evidence="15">Acts in the modification of cell walls via demethylesterification of cell wall pectin.</text>
</comment>